<reference evidence="1 2" key="1">
    <citation type="journal article" date="2014" name="BMC Genomics">
        <title>The genome of the intracellular bacterium of the coastal bivalve, Solemya velum: a blueprint for thriving in and out of symbiosis.</title>
        <authorList>
            <person name="Dmytrenko O."/>
            <person name="Russell S.L."/>
            <person name="Loo W.T."/>
            <person name="Fontanez K.M."/>
            <person name="Liao L."/>
            <person name="Roeselers G."/>
            <person name="Sharma R."/>
            <person name="Stewart F.J."/>
            <person name="Newton I.L."/>
            <person name="Woyke T."/>
            <person name="Wu D."/>
            <person name="Lang J.M."/>
            <person name="Eisen J.A."/>
            <person name="Cavanaugh C.M."/>
        </authorList>
    </citation>
    <scope>NUCLEOTIDE SEQUENCE [LARGE SCALE GENOMIC DNA]</scope>
    <source>
        <strain evidence="1 2">WH</strain>
    </source>
</reference>
<proteinExistence type="predicted"/>
<dbReference type="AlphaFoldDB" id="A0A0B0HCX9"/>
<evidence type="ECO:0000313" key="2">
    <source>
        <dbReference type="Proteomes" id="UP000030856"/>
    </source>
</evidence>
<dbReference type="Proteomes" id="UP000030856">
    <property type="component" value="Unassembled WGS sequence"/>
</dbReference>
<gene>
    <name evidence="1" type="ORF">JV46_10760</name>
</gene>
<name>A0A0B0HCX9_SOVGS</name>
<comment type="caution">
    <text evidence="1">The sequence shown here is derived from an EMBL/GenBank/DDBJ whole genome shotgun (WGS) entry which is preliminary data.</text>
</comment>
<sequence>MDDRELTCEITRNTALVSGTEVEKIIERFPTTVSRMCNMPSAVVFEEEE</sequence>
<dbReference type="RefSeq" id="WP_155276164.1">
    <property type="nucleotide sequence ID" value="NZ_JRAA01000002.1"/>
</dbReference>
<organism evidence="1 2">
    <name type="scientific">Solemya velum gill symbiont</name>
    <dbReference type="NCBI Taxonomy" id="2340"/>
    <lineage>
        <taxon>Bacteria</taxon>
        <taxon>Pseudomonadati</taxon>
        <taxon>Pseudomonadota</taxon>
        <taxon>Gammaproteobacteria</taxon>
        <taxon>sulfur-oxidizing symbionts</taxon>
    </lineage>
</organism>
<keyword evidence="2" id="KW-1185">Reference proteome</keyword>
<accession>A0A0B0HCX9</accession>
<protein>
    <submittedName>
        <fullName evidence="1">Uncharacterized protein</fullName>
    </submittedName>
</protein>
<evidence type="ECO:0000313" key="1">
    <source>
        <dbReference type="EMBL" id="KHF25316.1"/>
    </source>
</evidence>
<dbReference type="STRING" id="2340.JV46_10760"/>
<dbReference type="EMBL" id="JRAA01000002">
    <property type="protein sequence ID" value="KHF25316.1"/>
    <property type="molecule type" value="Genomic_DNA"/>
</dbReference>